<feature type="transmembrane region" description="Helical" evidence="1">
    <location>
        <begin position="113"/>
        <end position="138"/>
    </location>
</feature>
<evidence type="ECO:0000313" key="2">
    <source>
        <dbReference type="EMBL" id="MDR6290088.1"/>
    </source>
</evidence>
<comment type="caution">
    <text evidence="2">The sequence shown here is derived from an EMBL/GenBank/DDBJ whole genome shotgun (WGS) entry which is preliminary data.</text>
</comment>
<sequence length="183" mass="19561">MTFAPTEAARTARLRRYSARIAWLLTGILILLPTAIAVYTFAFPTAVMGHPWVADLEATRSPLPFGWTLAAFAILLLGSGPRLFAIWAARRLFRDYARGSLFTPAATVALRRIAFGILASACVQPIGSTLLSAVLYAAGATDDVAVSLGTDQLWLVVLGFVILGIAQVMREAEAIAEDNAAII</sequence>
<keyword evidence="3" id="KW-1185">Reference proteome</keyword>
<feature type="transmembrane region" description="Helical" evidence="1">
    <location>
        <begin position="144"/>
        <end position="166"/>
    </location>
</feature>
<name>A0ABU1JN95_9PROT</name>
<dbReference type="InterPro" id="IPR021354">
    <property type="entry name" value="DUF2975"/>
</dbReference>
<keyword evidence="1" id="KW-0812">Transmembrane</keyword>
<dbReference type="Pfam" id="PF11188">
    <property type="entry name" value="DUF2975"/>
    <property type="match status" value="1"/>
</dbReference>
<gene>
    <name evidence="2" type="ORF">E9232_002609</name>
</gene>
<dbReference type="EMBL" id="JAVDPW010000004">
    <property type="protein sequence ID" value="MDR6290088.1"/>
    <property type="molecule type" value="Genomic_DNA"/>
</dbReference>
<dbReference type="Proteomes" id="UP001262410">
    <property type="component" value="Unassembled WGS sequence"/>
</dbReference>
<organism evidence="2 3">
    <name type="scientific">Inquilinus ginsengisoli</name>
    <dbReference type="NCBI Taxonomy" id="363840"/>
    <lineage>
        <taxon>Bacteria</taxon>
        <taxon>Pseudomonadati</taxon>
        <taxon>Pseudomonadota</taxon>
        <taxon>Alphaproteobacteria</taxon>
        <taxon>Rhodospirillales</taxon>
        <taxon>Rhodospirillaceae</taxon>
        <taxon>Inquilinus</taxon>
    </lineage>
</organism>
<feature type="transmembrane region" description="Helical" evidence="1">
    <location>
        <begin position="21"/>
        <end position="47"/>
    </location>
</feature>
<evidence type="ECO:0000313" key="3">
    <source>
        <dbReference type="Proteomes" id="UP001262410"/>
    </source>
</evidence>
<keyword evidence="1" id="KW-1133">Transmembrane helix</keyword>
<keyword evidence="1" id="KW-0472">Membrane</keyword>
<evidence type="ECO:0000256" key="1">
    <source>
        <dbReference type="SAM" id="Phobius"/>
    </source>
</evidence>
<feature type="transmembrane region" description="Helical" evidence="1">
    <location>
        <begin position="67"/>
        <end position="93"/>
    </location>
</feature>
<reference evidence="2 3" key="1">
    <citation type="submission" date="2023-07" db="EMBL/GenBank/DDBJ databases">
        <title>Sorghum-associated microbial communities from plants grown in Nebraska, USA.</title>
        <authorList>
            <person name="Schachtman D."/>
        </authorList>
    </citation>
    <scope>NUCLEOTIDE SEQUENCE [LARGE SCALE GENOMIC DNA]</scope>
    <source>
        <strain evidence="2 3">584</strain>
    </source>
</reference>
<accession>A0ABU1JN95</accession>
<evidence type="ECO:0008006" key="4">
    <source>
        <dbReference type="Google" id="ProtNLM"/>
    </source>
</evidence>
<proteinExistence type="predicted"/>
<protein>
    <recommendedName>
        <fullName evidence="4">DUF2975 domain-containing protein</fullName>
    </recommendedName>
</protein>
<dbReference type="RefSeq" id="WP_309794536.1">
    <property type="nucleotide sequence ID" value="NZ_JAVDPW010000004.1"/>
</dbReference>